<dbReference type="PRINTS" id="PR00834">
    <property type="entry name" value="PROTEASES2C"/>
</dbReference>
<evidence type="ECO:0000256" key="4">
    <source>
        <dbReference type="SAM" id="Phobius"/>
    </source>
</evidence>
<evidence type="ECO:0000256" key="3">
    <source>
        <dbReference type="SAM" id="MobiDB-lite"/>
    </source>
</evidence>
<proteinExistence type="predicted"/>
<feature type="compositionally biased region" description="Low complexity" evidence="3">
    <location>
        <begin position="33"/>
        <end position="48"/>
    </location>
</feature>
<reference evidence="6" key="1">
    <citation type="submission" date="2020-08" db="EMBL/GenBank/DDBJ databases">
        <authorList>
            <person name="Liu C."/>
            <person name="Sun Q."/>
        </authorList>
    </citation>
    <scope>NUCLEOTIDE SEQUENCE</scope>
    <source>
        <strain evidence="6">NSJ-65</strain>
    </source>
</reference>
<dbReference type="SUPFAM" id="SSF50494">
    <property type="entry name" value="Trypsin-like serine proteases"/>
    <property type="match status" value="1"/>
</dbReference>
<feature type="compositionally biased region" description="Low complexity" evidence="3">
    <location>
        <begin position="129"/>
        <end position="142"/>
    </location>
</feature>
<feature type="region of interest" description="Disordered" evidence="3">
    <location>
        <begin position="129"/>
        <end position="157"/>
    </location>
</feature>
<dbReference type="GO" id="GO:0004252">
    <property type="term" value="F:serine-type endopeptidase activity"/>
    <property type="evidence" value="ECO:0007669"/>
    <property type="project" value="InterPro"/>
</dbReference>
<dbReference type="Pfam" id="PF13365">
    <property type="entry name" value="Trypsin_2"/>
    <property type="match status" value="1"/>
</dbReference>
<keyword evidence="1" id="KW-0645">Protease</keyword>
<keyword evidence="2" id="KW-0378">Hydrolase</keyword>
<evidence type="ECO:0000313" key="7">
    <source>
        <dbReference type="Proteomes" id="UP000597668"/>
    </source>
</evidence>
<gene>
    <name evidence="6" type="ORF">H8K20_10620</name>
</gene>
<dbReference type="InterPro" id="IPR001940">
    <property type="entry name" value="Peptidase_S1C"/>
</dbReference>
<feature type="transmembrane region" description="Helical" evidence="4">
    <location>
        <begin position="98"/>
        <end position="122"/>
    </location>
</feature>
<evidence type="ECO:0000259" key="5">
    <source>
        <dbReference type="PROSITE" id="PS50106"/>
    </source>
</evidence>
<dbReference type="EMBL" id="JACOGI010000002">
    <property type="protein sequence ID" value="MBC3516848.1"/>
    <property type="molecule type" value="Genomic_DNA"/>
</dbReference>
<organism evidence="6 7">
    <name type="scientific">Neobittarella massiliensis</name>
    <name type="common">ex Bilen et al. 2018</name>
    <dbReference type="NCBI Taxonomy" id="2041842"/>
    <lineage>
        <taxon>Bacteria</taxon>
        <taxon>Bacillati</taxon>
        <taxon>Bacillota</taxon>
        <taxon>Clostridia</taxon>
        <taxon>Eubacteriales</taxon>
        <taxon>Oscillospiraceae</taxon>
        <taxon>Neobittarella (ex Bilen et al. 2018)</taxon>
    </lineage>
</organism>
<dbReference type="SUPFAM" id="SSF50156">
    <property type="entry name" value="PDZ domain-like"/>
    <property type="match status" value="1"/>
</dbReference>
<dbReference type="InterPro" id="IPR036034">
    <property type="entry name" value="PDZ_sf"/>
</dbReference>
<dbReference type="PROSITE" id="PS50106">
    <property type="entry name" value="PDZ"/>
    <property type="match status" value="1"/>
</dbReference>
<protein>
    <submittedName>
        <fullName evidence="6">Trypsin-like peptidase domain-containing protein</fullName>
    </submittedName>
</protein>
<keyword evidence="4" id="KW-0472">Membrane</keyword>
<dbReference type="GO" id="GO:0006508">
    <property type="term" value="P:proteolysis"/>
    <property type="evidence" value="ECO:0007669"/>
    <property type="project" value="UniProtKB-KW"/>
</dbReference>
<accession>A0A8J6IRB6</accession>
<evidence type="ECO:0000313" key="6">
    <source>
        <dbReference type="EMBL" id="MBC3516848.1"/>
    </source>
</evidence>
<dbReference type="Proteomes" id="UP000597668">
    <property type="component" value="Unassembled WGS sequence"/>
</dbReference>
<name>A0A8J6IRB6_9FIRM</name>
<comment type="caution">
    <text evidence="6">The sequence shown here is derived from an EMBL/GenBank/DDBJ whole genome shotgun (WGS) entry which is preliminary data.</text>
</comment>
<dbReference type="Gene3D" id="2.40.10.120">
    <property type="match status" value="1"/>
</dbReference>
<dbReference type="Pfam" id="PF13180">
    <property type="entry name" value="PDZ_2"/>
    <property type="match status" value="1"/>
</dbReference>
<keyword evidence="4" id="KW-0812">Transmembrane</keyword>
<feature type="region of interest" description="Disordered" evidence="3">
    <location>
        <begin position="1"/>
        <end position="94"/>
    </location>
</feature>
<evidence type="ECO:0000256" key="2">
    <source>
        <dbReference type="ARBA" id="ARBA00022801"/>
    </source>
</evidence>
<dbReference type="PANTHER" id="PTHR43343:SF3">
    <property type="entry name" value="PROTEASE DO-LIKE 8, CHLOROPLASTIC"/>
    <property type="match status" value="1"/>
</dbReference>
<dbReference type="Gene3D" id="2.30.42.10">
    <property type="match status" value="1"/>
</dbReference>
<dbReference type="InterPro" id="IPR001478">
    <property type="entry name" value="PDZ"/>
</dbReference>
<dbReference type="RefSeq" id="WP_186488388.1">
    <property type="nucleotide sequence ID" value="NZ_JACOGI010000002.1"/>
</dbReference>
<keyword evidence="7" id="KW-1185">Reference proteome</keyword>
<dbReference type="SMART" id="SM00228">
    <property type="entry name" value="PDZ"/>
    <property type="match status" value="1"/>
</dbReference>
<keyword evidence="4" id="KW-1133">Transmembrane helix</keyword>
<feature type="compositionally biased region" description="Polar residues" evidence="3">
    <location>
        <begin position="15"/>
        <end position="32"/>
    </location>
</feature>
<dbReference type="InterPro" id="IPR009003">
    <property type="entry name" value="Peptidase_S1_PA"/>
</dbReference>
<evidence type="ECO:0000256" key="1">
    <source>
        <dbReference type="ARBA" id="ARBA00022670"/>
    </source>
</evidence>
<sequence length="475" mass="47936">MNEYNGQNGFGDQPPQETGWTDSGASGQNSTDPGAAGPQPGASSAAPESAPPSDVPPTDGAPAGDSAQPFSFDPGQYAQGAPGSAPQPTPPRRKGKGVVVFGAILCCVVALAGIIIGAGYIYKGAVGEDGTSSRASSSGGVSINDKPDSGSSGSALPAAGEKLTTEQVAAKLKPSVVGIATYNQAGTVEASSYGSGIIISEDGYIVTNAHVVSGAIGVTVTLNNGEDYSGTVIGTDAKTDLAVVKIEAKNLTPAELGNSDQMEVGEQVAAVGNPGGPTLAGSVTYGYVSAINRQIASTSGAYSMNCIQTDAAINPGNSGGALANMYGQVVGINSSKIAATDYEGIGFAIAINDAKPIIDSLMQNGYVKDRVKLGISVTEINETLAKINDLPQGLYIKQINPGGSMDGVGVQVGDVITKVNGTDITSFDDLQNQLKGQKPGDKIKMTIYRKSQSGADKTFEVVVELQEDTGASSAS</sequence>
<dbReference type="InterPro" id="IPR051201">
    <property type="entry name" value="Chloro_Bact_Ser_Proteases"/>
</dbReference>
<feature type="domain" description="PDZ" evidence="5">
    <location>
        <begin position="373"/>
        <end position="451"/>
    </location>
</feature>
<dbReference type="AlphaFoldDB" id="A0A8J6IRB6"/>
<dbReference type="PANTHER" id="PTHR43343">
    <property type="entry name" value="PEPTIDASE S12"/>
    <property type="match status" value="1"/>
</dbReference>